<accession>A0ACC1BFH6</accession>
<dbReference type="EMBL" id="CM047901">
    <property type="protein sequence ID" value="KAJ0097598.1"/>
    <property type="molecule type" value="Genomic_DNA"/>
</dbReference>
<dbReference type="Proteomes" id="UP001164250">
    <property type="component" value="Chromosome 5"/>
</dbReference>
<gene>
    <name evidence="1" type="ORF">Patl1_27523</name>
</gene>
<sequence length="461" mass="52357">MIIPSSLAKVCEDGGGKEEEDEDDIVVIDLQRDVNLHMEVDGSVELCSAHKHTEKEMASKTNNKGVAHFFKQFLPKHGCDGFKIPDAFVKYLNGFPKKAVLQNRMGKRWHVEMAYTDSMVLFANGWQKFVKDNSVEPAESLVFSYDGDRIFDVLIFEKCGCEKKENSANVSIDMEVKMEEKEEEDGKVVIDVDDECGGANNDNYEDCIKEGEATNRNCRGKKTSGNNGGSKRRAAVNAGLHEGVGAVSHDQPQNPYFMSKNNGYRKNHLKRGTRPYVSNMKVKMEEREDGGENDGDGDYVKEEEDEEEKDTKEEEEATNRKRRGKKPGGNNVDSGGSKRRAAVNARLHEGVDAVNHVQPQNPYFMSKRYKKQYLNVPSKVLKDFKLELAKNIFFHDELERKWPGKVFNWMDGRTVIHGWATFCRWNHVTKDDVCICEFPQRKGNVQDIIKVHIIRSSGSRS</sequence>
<evidence type="ECO:0000313" key="1">
    <source>
        <dbReference type="EMBL" id="KAJ0097598.1"/>
    </source>
</evidence>
<proteinExistence type="predicted"/>
<name>A0ACC1BFH6_9ROSI</name>
<keyword evidence="2" id="KW-1185">Reference proteome</keyword>
<organism evidence="1 2">
    <name type="scientific">Pistacia atlantica</name>
    <dbReference type="NCBI Taxonomy" id="434234"/>
    <lineage>
        <taxon>Eukaryota</taxon>
        <taxon>Viridiplantae</taxon>
        <taxon>Streptophyta</taxon>
        <taxon>Embryophyta</taxon>
        <taxon>Tracheophyta</taxon>
        <taxon>Spermatophyta</taxon>
        <taxon>Magnoliopsida</taxon>
        <taxon>eudicotyledons</taxon>
        <taxon>Gunneridae</taxon>
        <taxon>Pentapetalae</taxon>
        <taxon>rosids</taxon>
        <taxon>malvids</taxon>
        <taxon>Sapindales</taxon>
        <taxon>Anacardiaceae</taxon>
        <taxon>Pistacia</taxon>
    </lineage>
</organism>
<protein>
    <submittedName>
        <fullName evidence="1">Uncharacterized protein</fullName>
    </submittedName>
</protein>
<reference evidence="2" key="1">
    <citation type="journal article" date="2023" name="G3 (Bethesda)">
        <title>Genome assembly and association tests identify interacting loci associated with vigor, precocity, and sex in interspecific pistachio rootstocks.</title>
        <authorList>
            <person name="Palmer W."/>
            <person name="Jacygrad E."/>
            <person name="Sagayaradj S."/>
            <person name="Cavanaugh K."/>
            <person name="Han R."/>
            <person name="Bertier L."/>
            <person name="Beede B."/>
            <person name="Kafkas S."/>
            <person name="Golino D."/>
            <person name="Preece J."/>
            <person name="Michelmore R."/>
        </authorList>
    </citation>
    <scope>NUCLEOTIDE SEQUENCE [LARGE SCALE GENOMIC DNA]</scope>
</reference>
<comment type="caution">
    <text evidence="1">The sequence shown here is derived from an EMBL/GenBank/DDBJ whole genome shotgun (WGS) entry which is preliminary data.</text>
</comment>
<evidence type="ECO:0000313" key="2">
    <source>
        <dbReference type="Proteomes" id="UP001164250"/>
    </source>
</evidence>